<name>A0A4P8XPB7_9BACL</name>
<accession>A0A4P8XPB7</accession>
<dbReference type="Pfam" id="PF08447">
    <property type="entry name" value="PAS_3"/>
    <property type="match status" value="1"/>
</dbReference>
<dbReference type="PANTHER" id="PTHR44757:SF2">
    <property type="entry name" value="BIOFILM ARCHITECTURE MAINTENANCE PROTEIN MBAA"/>
    <property type="match status" value="1"/>
</dbReference>
<evidence type="ECO:0000313" key="9">
    <source>
        <dbReference type="Proteomes" id="UP000300879"/>
    </source>
</evidence>
<evidence type="ECO:0000259" key="5">
    <source>
        <dbReference type="PROSITE" id="PS50113"/>
    </source>
</evidence>
<gene>
    <name evidence="8" type="ORF">E6C60_2909</name>
</gene>
<organism evidence="8 9">
    <name type="scientific">Paenibacillus algicola</name>
    <dbReference type="NCBI Taxonomy" id="2565926"/>
    <lineage>
        <taxon>Bacteria</taxon>
        <taxon>Bacillati</taxon>
        <taxon>Bacillota</taxon>
        <taxon>Bacilli</taxon>
        <taxon>Bacillales</taxon>
        <taxon>Paenibacillaceae</taxon>
        <taxon>Paenibacillus</taxon>
    </lineage>
</organism>
<feature type="domain" description="PAS" evidence="4">
    <location>
        <begin position="445"/>
        <end position="515"/>
    </location>
</feature>
<proteinExistence type="predicted"/>
<dbReference type="InterPro" id="IPR001633">
    <property type="entry name" value="EAL_dom"/>
</dbReference>
<dbReference type="CDD" id="cd01949">
    <property type="entry name" value="GGDEF"/>
    <property type="match status" value="1"/>
</dbReference>
<dbReference type="RefSeq" id="WP_138226465.1">
    <property type="nucleotide sequence ID" value="NZ_CP040396.1"/>
</dbReference>
<dbReference type="Pfam" id="PF00990">
    <property type="entry name" value="GGDEF"/>
    <property type="match status" value="1"/>
</dbReference>
<dbReference type="SUPFAM" id="SSF53822">
    <property type="entry name" value="Periplasmic binding protein-like I"/>
    <property type="match status" value="1"/>
</dbReference>
<dbReference type="SMART" id="SM00091">
    <property type="entry name" value="PAS"/>
    <property type="match status" value="1"/>
</dbReference>
<dbReference type="SUPFAM" id="SSF55785">
    <property type="entry name" value="PYP-like sensor domain (PAS domain)"/>
    <property type="match status" value="1"/>
</dbReference>
<evidence type="ECO:0000259" key="4">
    <source>
        <dbReference type="PROSITE" id="PS50112"/>
    </source>
</evidence>
<evidence type="ECO:0000256" key="1">
    <source>
        <dbReference type="ARBA" id="ARBA00023015"/>
    </source>
</evidence>
<dbReference type="CDD" id="cd00130">
    <property type="entry name" value="PAS"/>
    <property type="match status" value="1"/>
</dbReference>
<keyword evidence="3" id="KW-0804">Transcription</keyword>
<dbReference type="InterPro" id="IPR000160">
    <property type="entry name" value="GGDEF_dom"/>
</dbReference>
<dbReference type="Pfam" id="PF13377">
    <property type="entry name" value="Peripla_BP_3"/>
    <property type="match status" value="1"/>
</dbReference>
<dbReference type="CDD" id="cd06267">
    <property type="entry name" value="PBP1_LacI_sugar_binding-like"/>
    <property type="match status" value="1"/>
</dbReference>
<dbReference type="Gene3D" id="3.40.50.2300">
    <property type="match status" value="2"/>
</dbReference>
<dbReference type="CDD" id="cd01948">
    <property type="entry name" value="EAL"/>
    <property type="match status" value="1"/>
</dbReference>
<dbReference type="SUPFAM" id="SSF141868">
    <property type="entry name" value="EAL domain-like"/>
    <property type="match status" value="1"/>
</dbReference>
<dbReference type="NCBIfam" id="TIGR00229">
    <property type="entry name" value="sensory_box"/>
    <property type="match status" value="1"/>
</dbReference>
<dbReference type="GO" id="GO:0003677">
    <property type="term" value="F:DNA binding"/>
    <property type="evidence" value="ECO:0007669"/>
    <property type="project" value="UniProtKB-KW"/>
</dbReference>
<dbReference type="InterPro" id="IPR035919">
    <property type="entry name" value="EAL_sf"/>
</dbReference>
<feature type="domain" description="PAC" evidence="5">
    <location>
        <begin position="518"/>
        <end position="570"/>
    </location>
</feature>
<dbReference type="FunFam" id="3.30.70.270:FF:000001">
    <property type="entry name" value="Diguanylate cyclase domain protein"/>
    <property type="match status" value="1"/>
</dbReference>
<dbReference type="OrthoDB" id="9759607at2"/>
<dbReference type="InterPro" id="IPR046335">
    <property type="entry name" value="LacI/GalR-like_sensor"/>
</dbReference>
<dbReference type="SMART" id="SM00267">
    <property type="entry name" value="GGDEF"/>
    <property type="match status" value="1"/>
</dbReference>
<dbReference type="Gene3D" id="3.20.20.450">
    <property type="entry name" value="EAL domain"/>
    <property type="match status" value="1"/>
</dbReference>
<dbReference type="NCBIfam" id="TIGR00254">
    <property type="entry name" value="GGDEF"/>
    <property type="match status" value="1"/>
</dbReference>
<dbReference type="InterPro" id="IPR035965">
    <property type="entry name" value="PAS-like_dom_sf"/>
</dbReference>
<sequence length="1002" mass="113308">MKQQTLGVLTPLLDGFYFNGIIQGIHHAAEAHGARLILFQTMDAQMSRVTYQRFLGMDEIDGWLVLLNAVSDPQYIQRLEDSGKPILCSPYQGGFRQAGIFSIDNEQGGYDATLHLLQHGHRRIACVYTSRNPECLLRYEGYLKALHDHHIPIDRDLVFDMNDVWEADGAAAAQRMMELGFPFTAVAAFTDTLAIGLLDSFEEWGLSVPEQIAVIGFDNMDIARQHALTTVEQPLFGRGLHMAELLLREIQEGKPQVTQLYREATTLVIRQSCGCTPVQADVPSVESPPKNAQVTIDYLSKVIQRNHHIAHEMVKTDGSKIRDLSWLTFTDYTWACLALWNGTRTLMIDSIYSKKKNGCTLKTGDVFDEGLFPPAEIHAFIEKGEALSVHSIRTEGREWGYMLLIGRIDDKNRTSNYKADTMTHSLDLVAYTLEREAMYEEAKEREKRIEIVTSITNDGIFEWDLKSNMLSWNKKILRILGDTGIRMHRREFFERVHQDDQQALFKAVRLHLRQHVPFQIDLRLRKADGKYAWVSAAGEAVRDPFGSAVGMIGSIVDITERKRSEERIRYLAYHDALTDLPNRRHISEQITEHALAGGRFAVMLLDLDRFKNINDSLGHSVGDKLLQQVAKQLQDNIHPGDVVARLGGDEFIILTGQLEYEEQAVELADGIVRSMNAQYQIDGHFVFVTPSIGISLYPEHGRDQETLIKNADLAMYHAKENGKNQLQTYHPRMSTVSLERLTLENHLRSALDNGEFQLYYQPQYDTESDKIVGMEALIRWFSPQLGMISPMKFIPLAEETGLILPISEWVLTKACLDNKLLLDEGYEPMIVSVNISADQFTNMHFVSQVERILNETGLPPQLLCLEITESVAIRNLELSIRQLNALIRLGVQIALDDFGTGNSSLSLVKSLPLHMIKIDRAFVQDMTLSPANLAIFETILSLARGLKLECCAEGVETAEQFQIVREKTCVFVQGYFFSKPVPLNDLAAFLTEMGSSPLKHEE</sequence>
<dbReference type="InterPro" id="IPR028082">
    <property type="entry name" value="Peripla_BP_I"/>
</dbReference>
<dbReference type="PROSITE" id="PS50887">
    <property type="entry name" value="GGDEF"/>
    <property type="match status" value="1"/>
</dbReference>
<dbReference type="InterPro" id="IPR000014">
    <property type="entry name" value="PAS"/>
</dbReference>
<dbReference type="PROSITE" id="PS50883">
    <property type="entry name" value="EAL"/>
    <property type="match status" value="1"/>
</dbReference>
<dbReference type="InterPro" id="IPR000700">
    <property type="entry name" value="PAS-assoc_C"/>
</dbReference>
<dbReference type="Pfam" id="PF00563">
    <property type="entry name" value="EAL"/>
    <property type="match status" value="1"/>
</dbReference>
<dbReference type="AlphaFoldDB" id="A0A4P8XPB7"/>
<keyword evidence="2" id="KW-0238">DNA-binding</keyword>
<dbReference type="InterPro" id="IPR001610">
    <property type="entry name" value="PAC"/>
</dbReference>
<dbReference type="InterPro" id="IPR052155">
    <property type="entry name" value="Biofilm_reg_signaling"/>
</dbReference>
<dbReference type="Proteomes" id="UP000300879">
    <property type="component" value="Chromosome"/>
</dbReference>
<evidence type="ECO:0000259" key="7">
    <source>
        <dbReference type="PROSITE" id="PS50887"/>
    </source>
</evidence>
<evidence type="ECO:0000259" key="6">
    <source>
        <dbReference type="PROSITE" id="PS50883"/>
    </source>
</evidence>
<dbReference type="SMART" id="SM00052">
    <property type="entry name" value="EAL"/>
    <property type="match status" value="1"/>
</dbReference>
<evidence type="ECO:0000256" key="3">
    <source>
        <dbReference type="ARBA" id="ARBA00023163"/>
    </source>
</evidence>
<keyword evidence="9" id="KW-1185">Reference proteome</keyword>
<feature type="domain" description="GGDEF" evidence="7">
    <location>
        <begin position="598"/>
        <end position="731"/>
    </location>
</feature>
<dbReference type="InterPro" id="IPR029787">
    <property type="entry name" value="Nucleotide_cyclase"/>
</dbReference>
<keyword evidence="1" id="KW-0805">Transcription regulation</keyword>
<dbReference type="Gene3D" id="3.30.70.270">
    <property type="match status" value="1"/>
</dbReference>
<reference evidence="8 9" key="1">
    <citation type="submission" date="2019-05" db="EMBL/GenBank/DDBJ databases">
        <authorList>
            <person name="Chen C."/>
        </authorList>
    </citation>
    <scope>NUCLEOTIDE SEQUENCE [LARGE SCALE GENOMIC DNA]</scope>
    <source>
        <strain evidence="8 9">HB172198</strain>
    </source>
</reference>
<protein>
    <submittedName>
        <fullName evidence="8">PAS/PAC sensor-containing diguanylate cyclase/phosphodiesterase</fullName>
    </submittedName>
</protein>
<evidence type="ECO:0000313" key="8">
    <source>
        <dbReference type="EMBL" id="QCT03620.1"/>
    </source>
</evidence>
<evidence type="ECO:0000256" key="2">
    <source>
        <dbReference type="ARBA" id="ARBA00023125"/>
    </source>
</evidence>
<dbReference type="EMBL" id="CP040396">
    <property type="protein sequence ID" value="QCT03620.1"/>
    <property type="molecule type" value="Genomic_DNA"/>
</dbReference>
<dbReference type="InterPro" id="IPR013655">
    <property type="entry name" value="PAS_fold_3"/>
</dbReference>
<dbReference type="InterPro" id="IPR043128">
    <property type="entry name" value="Rev_trsase/Diguanyl_cyclase"/>
</dbReference>
<dbReference type="SMART" id="SM00086">
    <property type="entry name" value="PAC"/>
    <property type="match status" value="1"/>
</dbReference>
<dbReference type="PANTHER" id="PTHR44757">
    <property type="entry name" value="DIGUANYLATE CYCLASE DGCP"/>
    <property type="match status" value="1"/>
</dbReference>
<dbReference type="KEGG" id="palo:E6C60_2909"/>
<feature type="domain" description="EAL" evidence="6">
    <location>
        <begin position="740"/>
        <end position="994"/>
    </location>
</feature>
<dbReference type="SUPFAM" id="SSF55073">
    <property type="entry name" value="Nucleotide cyclase"/>
    <property type="match status" value="1"/>
</dbReference>
<dbReference type="PROSITE" id="PS50112">
    <property type="entry name" value="PAS"/>
    <property type="match status" value="1"/>
</dbReference>
<dbReference type="PROSITE" id="PS50113">
    <property type="entry name" value="PAC"/>
    <property type="match status" value="1"/>
</dbReference>
<dbReference type="Gene3D" id="3.30.450.20">
    <property type="entry name" value="PAS domain"/>
    <property type="match status" value="1"/>
</dbReference>